<evidence type="ECO:0000259" key="4">
    <source>
        <dbReference type="Pfam" id="PF24706"/>
    </source>
</evidence>
<dbReference type="CDD" id="cd22341">
    <property type="entry name" value="NucS-like"/>
    <property type="match status" value="1"/>
</dbReference>
<evidence type="ECO:0000256" key="2">
    <source>
        <dbReference type="SAM" id="MobiDB-lite"/>
    </source>
</evidence>
<evidence type="ECO:0000313" key="5">
    <source>
        <dbReference type="EMBL" id="TWO71441.1"/>
    </source>
</evidence>
<organism evidence="5 6">
    <name type="scientific">Caenimonas sedimenti</name>
    <dbReference type="NCBI Taxonomy" id="2596921"/>
    <lineage>
        <taxon>Bacteria</taxon>
        <taxon>Pseudomonadati</taxon>
        <taxon>Pseudomonadota</taxon>
        <taxon>Betaproteobacteria</taxon>
        <taxon>Burkholderiales</taxon>
        <taxon>Comamonadaceae</taxon>
        <taxon>Caenimonas</taxon>
    </lineage>
</organism>
<proteinExistence type="predicted"/>
<keyword evidence="1" id="KW-0238">DNA-binding</keyword>
<dbReference type="GO" id="GO:0003677">
    <property type="term" value="F:DNA binding"/>
    <property type="evidence" value="ECO:0007669"/>
    <property type="project" value="UniProtKB-KW"/>
</dbReference>
<dbReference type="Pfam" id="PF24706">
    <property type="entry name" value="DUF7669"/>
    <property type="match status" value="1"/>
</dbReference>
<dbReference type="InterPro" id="IPR056086">
    <property type="entry name" value="DUF7669"/>
</dbReference>
<accession>A0A562ZSU0</accession>
<dbReference type="Gene3D" id="3.40.1350.10">
    <property type="match status" value="1"/>
</dbReference>
<comment type="caution">
    <text evidence="5">The sequence shown here is derived from an EMBL/GenBank/DDBJ whole genome shotgun (WGS) entry which is preliminary data.</text>
</comment>
<evidence type="ECO:0000313" key="6">
    <source>
        <dbReference type="Proteomes" id="UP000318199"/>
    </source>
</evidence>
<feature type="domain" description="Endonuclease NucS C-terminal" evidence="3">
    <location>
        <begin position="131"/>
        <end position="229"/>
    </location>
</feature>
<feature type="region of interest" description="Disordered" evidence="2">
    <location>
        <begin position="104"/>
        <end position="125"/>
    </location>
</feature>
<dbReference type="PANTHER" id="PTHR38814">
    <property type="entry name" value="ENDONUCLEASE NUCS"/>
    <property type="match status" value="1"/>
</dbReference>
<dbReference type="PANTHER" id="PTHR38814:SF1">
    <property type="entry name" value="ENDONUCLEASE NUCS"/>
    <property type="match status" value="1"/>
</dbReference>
<dbReference type="Proteomes" id="UP000318199">
    <property type="component" value="Unassembled WGS sequence"/>
</dbReference>
<evidence type="ECO:0000259" key="3">
    <source>
        <dbReference type="Pfam" id="PF01939"/>
    </source>
</evidence>
<keyword evidence="6" id="KW-1185">Reference proteome</keyword>
<dbReference type="InterPro" id="IPR002793">
    <property type="entry name" value="Endonuclease_NucS"/>
</dbReference>
<dbReference type="RefSeq" id="WP_145893052.1">
    <property type="nucleotide sequence ID" value="NZ_VOBQ01000008.1"/>
</dbReference>
<reference evidence="5 6" key="1">
    <citation type="submission" date="2019-07" db="EMBL/GenBank/DDBJ databases">
        <title>Caenimonas sedimenti sp. nov., isolated from activated sludge.</title>
        <authorList>
            <person name="Xu J."/>
        </authorList>
    </citation>
    <scope>NUCLEOTIDE SEQUENCE [LARGE SCALE GENOMIC DNA]</scope>
    <source>
        <strain evidence="5 6">HX-9-20</strain>
    </source>
</reference>
<dbReference type="AlphaFoldDB" id="A0A562ZSU0"/>
<dbReference type="OrthoDB" id="570199at2"/>
<protein>
    <submittedName>
        <fullName evidence="5">DUF1016 family protein</fullName>
    </submittedName>
</protein>
<name>A0A562ZSU0_9BURK</name>
<gene>
    <name evidence="5" type="ORF">FN976_11020</name>
</gene>
<evidence type="ECO:0000256" key="1">
    <source>
        <dbReference type="ARBA" id="ARBA00023125"/>
    </source>
</evidence>
<sequence>MARTIYDKPTRLLLNDMIAAWSLKPGEVFTSGRAIDWFAGKYPKLRPGSIRAHLVQAATNDQSRLHHSPSEADDLFFKVGPSQFRLYEPGKDPAPIREKFAGDVAQQEATEPEQGTEDAEARPGSSQFLWEKDLQQYLSRNLEILEPGLRLYEEDNLKGIEFDAGGRFIDLLAVDKTGALVVIELKVSKGYDRVVGQLLRYVNYVRRELAAPGQRVRGIIICRNMTEDLRLACASIPDVELYEYQLSVTVQRVEALPLPK</sequence>
<dbReference type="InterPro" id="IPR011856">
    <property type="entry name" value="tRNA_endonuc-like_dom_sf"/>
</dbReference>
<feature type="domain" description="DUF7669" evidence="4">
    <location>
        <begin position="9"/>
        <end position="86"/>
    </location>
</feature>
<dbReference type="GO" id="GO:0004519">
    <property type="term" value="F:endonuclease activity"/>
    <property type="evidence" value="ECO:0007669"/>
    <property type="project" value="InterPro"/>
</dbReference>
<dbReference type="Pfam" id="PF01939">
    <property type="entry name" value="NucS_C"/>
    <property type="match status" value="1"/>
</dbReference>
<dbReference type="EMBL" id="VOBQ01000008">
    <property type="protein sequence ID" value="TWO71441.1"/>
    <property type="molecule type" value="Genomic_DNA"/>
</dbReference>
<dbReference type="InterPro" id="IPR048301">
    <property type="entry name" value="NucS_C"/>
</dbReference>